<dbReference type="HOGENOM" id="CLU_133229_0_0_9"/>
<sequence>MTLPAISQWNAFMIETLRANGMKNEKLLELLKHEDTEGLNEFDQTFDYHDLVEYATENATQIEEAIQTGYKIKFASNFGIKRLLRLKYGLEEGTDYKMTESRFDDILLSQEQLQEFTSMLSPNWTIVSEQTKDTTVRIHILHATLVN</sequence>
<evidence type="ECO:0000313" key="1">
    <source>
        <dbReference type="EMBL" id="AIC94493.1"/>
    </source>
</evidence>
<dbReference type="EMBL" id="CP003923">
    <property type="protein sequence ID" value="AIC94493.1"/>
    <property type="molecule type" value="Genomic_DNA"/>
</dbReference>
<dbReference type="PATRIC" id="fig|1246626.3.peg.1913"/>
<dbReference type="STRING" id="1246626.BleG1_1915"/>
<gene>
    <name evidence="1" type="ORF">BleG1_1915</name>
</gene>
<organism evidence="1 2">
    <name type="scientific">Shouchella lehensis G1</name>
    <dbReference type="NCBI Taxonomy" id="1246626"/>
    <lineage>
        <taxon>Bacteria</taxon>
        <taxon>Bacillati</taxon>
        <taxon>Bacillota</taxon>
        <taxon>Bacilli</taxon>
        <taxon>Bacillales</taxon>
        <taxon>Bacillaceae</taxon>
        <taxon>Shouchella</taxon>
    </lineage>
</organism>
<dbReference type="RefSeq" id="WP_038479953.1">
    <property type="nucleotide sequence ID" value="NZ_CP003923.1"/>
</dbReference>
<proteinExistence type="predicted"/>
<name>A0A060M1S1_9BACI</name>
<dbReference type="Proteomes" id="UP000027142">
    <property type="component" value="Chromosome"/>
</dbReference>
<dbReference type="AlphaFoldDB" id="A0A060M1S1"/>
<keyword evidence="2" id="KW-1185">Reference proteome</keyword>
<reference evidence="1 2" key="1">
    <citation type="journal article" date="2014" name="Gene">
        <title>A comparative genomic analysis of the alkalitolerant soil bacterium Bacillus lehensis G1.</title>
        <authorList>
            <person name="Noor Y.M."/>
            <person name="Samsulrizal N.H."/>
            <person name="Jema'on N.A."/>
            <person name="Low K.O."/>
            <person name="Ramli A.N."/>
            <person name="Alias N.I."/>
            <person name="Damis S.I."/>
            <person name="Fuzi S.F."/>
            <person name="Isa M.N."/>
            <person name="Murad A.M."/>
            <person name="Raih M.F."/>
            <person name="Bakar F.D."/>
            <person name="Najimudin N."/>
            <person name="Mahadi N.M."/>
            <person name="Illias R.M."/>
        </authorList>
    </citation>
    <scope>NUCLEOTIDE SEQUENCE [LARGE SCALE GENOMIC DNA]</scope>
    <source>
        <strain evidence="1 2">G1</strain>
    </source>
</reference>
<dbReference type="OrthoDB" id="2648027at2"/>
<dbReference type="eggNOG" id="ENOG50332XW">
    <property type="taxonomic scope" value="Bacteria"/>
</dbReference>
<accession>A0A060M1S1</accession>
<protein>
    <submittedName>
        <fullName evidence="1">Uncharacterized protein</fullName>
    </submittedName>
</protein>
<dbReference type="KEGG" id="ble:BleG1_1915"/>
<evidence type="ECO:0000313" key="2">
    <source>
        <dbReference type="Proteomes" id="UP000027142"/>
    </source>
</evidence>